<dbReference type="Proteomes" id="UP000326759">
    <property type="component" value="Unassembled WGS sequence"/>
</dbReference>
<keyword evidence="2" id="KW-1185">Reference proteome</keyword>
<protein>
    <submittedName>
        <fullName evidence="1">Uncharacterized protein</fullName>
    </submittedName>
</protein>
<feature type="non-terminal residue" evidence="1">
    <location>
        <position position="1"/>
    </location>
</feature>
<dbReference type="AlphaFoldDB" id="A0A5N5T7B8"/>
<proteinExistence type="predicted"/>
<dbReference type="EMBL" id="SEYY01007386">
    <property type="protein sequence ID" value="KAB7502496.1"/>
    <property type="molecule type" value="Genomic_DNA"/>
</dbReference>
<sequence length="101" mass="11811">SKSFVFENFRKKKSILIMNFECESEIIIVEPLKSTKENDQTVNLHLEQPSTLEEFQEINCIPFVGVKSETEVKEELESIKRKDIANDELFNEICMLDQNQV</sequence>
<evidence type="ECO:0000313" key="2">
    <source>
        <dbReference type="Proteomes" id="UP000326759"/>
    </source>
</evidence>
<reference evidence="1 2" key="1">
    <citation type="journal article" date="2019" name="PLoS Biol.">
        <title>Sex chromosomes control vertical transmission of feminizing Wolbachia symbionts in an isopod.</title>
        <authorList>
            <person name="Becking T."/>
            <person name="Chebbi M.A."/>
            <person name="Giraud I."/>
            <person name="Moumen B."/>
            <person name="Laverre T."/>
            <person name="Caubet Y."/>
            <person name="Peccoud J."/>
            <person name="Gilbert C."/>
            <person name="Cordaux R."/>
        </authorList>
    </citation>
    <scope>NUCLEOTIDE SEQUENCE [LARGE SCALE GENOMIC DNA]</scope>
    <source>
        <strain evidence="1">ANa2</strain>
        <tissue evidence="1">Whole body excluding digestive tract and cuticle</tissue>
    </source>
</reference>
<comment type="caution">
    <text evidence="1">The sequence shown here is derived from an EMBL/GenBank/DDBJ whole genome shotgun (WGS) entry which is preliminary data.</text>
</comment>
<gene>
    <name evidence="1" type="ORF">Anas_13344</name>
</gene>
<organism evidence="1 2">
    <name type="scientific">Armadillidium nasatum</name>
    <dbReference type="NCBI Taxonomy" id="96803"/>
    <lineage>
        <taxon>Eukaryota</taxon>
        <taxon>Metazoa</taxon>
        <taxon>Ecdysozoa</taxon>
        <taxon>Arthropoda</taxon>
        <taxon>Crustacea</taxon>
        <taxon>Multicrustacea</taxon>
        <taxon>Malacostraca</taxon>
        <taxon>Eumalacostraca</taxon>
        <taxon>Peracarida</taxon>
        <taxon>Isopoda</taxon>
        <taxon>Oniscidea</taxon>
        <taxon>Crinocheta</taxon>
        <taxon>Armadillidiidae</taxon>
        <taxon>Armadillidium</taxon>
    </lineage>
</organism>
<name>A0A5N5T7B8_9CRUS</name>
<evidence type="ECO:0000313" key="1">
    <source>
        <dbReference type="EMBL" id="KAB7502496.1"/>
    </source>
</evidence>
<accession>A0A5N5T7B8</accession>